<dbReference type="EMBL" id="PYSV01000018">
    <property type="protein sequence ID" value="PTA66852.1"/>
    <property type="molecule type" value="Genomic_DNA"/>
</dbReference>
<gene>
    <name evidence="2" type="ORF">C8263_15450</name>
</gene>
<evidence type="ECO:0000256" key="1">
    <source>
        <dbReference type="SAM" id="MobiDB-lite"/>
    </source>
</evidence>
<dbReference type="AlphaFoldDB" id="A0A2T3W4Q0"/>
<feature type="compositionally biased region" description="Polar residues" evidence="1">
    <location>
        <begin position="1"/>
        <end position="11"/>
    </location>
</feature>
<accession>A0A2T3W4Q0</accession>
<dbReference type="Proteomes" id="UP000240317">
    <property type="component" value="Unassembled WGS sequence"/>
</dbReference>
<feature type="region of interest" description="Disordered" evidence="1">
    <location>
        <begin position="83"/>
        <end position="106"/>
    </location>
</feature>
<dbReference type="RefSeq" id="WP_146160720.1">
    <property type="nucleotide sequence ID" value="NZ_PYSV01000018.1"/>
</dbReference>
<feature type="region of interest" description="Disordered" evidence="1">
    <location>
        <begin position="1"/>
        <end position="23"/>
    </location>
</feature>
<organism evidence="2 3">
    <name type="scientific">Deinococcus arcticus</name>
    <dbReference type="NCBI Taxonomy" id="2136176"/>
    <lineage>
        <taxon>Bacteria</taxon>
        <taxon>Thermotogati</taxon>
        <taxon>Deinococcota</taxon>
        <taxon>Deinococci</taxon>
        <taxon>Deinococcales</taxon>
        <taxon>Deinococcaceae</taxon>
        <taxon>Deinococcus</taxon>
    </lineage>
</organism>
<dbReference type="OrthoDB" id="70914at2"/>
<name>A0A2T3W4Q0_9DEIO</name>
<keyword evidence="3" id="KW-1185">Reference proteome</keyword>
<evidence type="ECO:0000313" key="3">
    <source>
        <dbReference type="Proteomes" id="UP000240317"/>
    </source>
</evidence>
<reference evidence="2 3" key="1">
    <citation type="submission" date="2018-03" db="EMBL/GenBank/DDBJ databases">
        <title>Draft genome of Deinococcus sp. OD32.</title>
        <authorList>
            <person name="Wang X.-P."/>
            <person name="Du Z.-J."/>
        </authorList>
    </citation>
    <scope>NUCLEOTIDE SEQUENCE [LARGE SCALE GENOMIC DNA]</scope>
    <source>
        <strain evidence="2 3">OD32</strain>
    </source>
</reference>
<sequence length="106" mass="11320">MAETRTTQTLGLSGAWQGEATDPQRTFRGEVATSNLEALPVGTAVEVTFHTSARRVSGPGEHGSYLLSAGEHTWTVARFTQHPSATGHSRDDRVPSGDWVAELVSS</sequence>
<proteinExistence type="predicted"/>
<comment type="caution">
    <text evidence="2">The sequence shown here is derived from an EMBL/GenBank/DDBJ whole genome shotgun (WGS) entry which is preliminary data.</text>
</comment>
<protein>
    <submittedName>
        <fullName evidence="2">Uncharacterized protein</fullName>
    </submittedName>
</protein>
<evidence type="ECO:0000313" key="2">
    <source>
        <dbReference type="EMBL" id="PTA66852.1"/>
    </source>
</evidence>